<accession>A0A8J5SSX4</accession>
<name>A0A8J5SSX4_ZIZPA</name>
<organism evidence="2 3">
    <name type="scientific">Zizania palustris</name>
    <name type="common">Northern wild rice</name>
    <dbReference type="NCBI Taxonomy" id="103762"/>
    <lineage>
        <taxon>Eukaryota</taxon>
        <taxon>Viridiplantae</taxon>
        <taxon>Streptophyta</taxon>
        <taxon>Embryophyta</taxon>
        <taxon>Tracheophyta</taxon>
        <taxon>Spermatophyta</taxon>
        <taxon>Magnoliopsida</taxon>
        <taxon>Liliopsida</taxon>
        <taxon>Poales</taxon>
        <taxon>Poaceae</taxon>
        <taxon>BOP clade</taxon>
        <taxon>Oryzoideae</taxon>
        <taxon>Oryzeae</taxon>
        <taxon>Zizaniinae</taxon>
        <taxon>Zizania</taxon>
    </lineage>
</organism>
<dbReference type="EMBL" id="JAAALK010000287">
    <property type="protein sequence ID" value="KAG8060714.1"/>
    <property type="molecule type" value="Genomic_DNA"/>
</dbReference>
<feature type="region of interest" description="Disordered" evidence="1">
    <location>
        <begin position="21"/>
        <end position="70"/>
    </location>
</feature>
<evidence type="ECO:0000313" key="2">
    <source>
        <dbReference type="EMBL" id="KAG8060714.1"/>
    </source>
</evidence>
<reference evidence="2" key="2">
    <citation type="submission" date="2021-02" db="EMBL/GenBank/DDBJ databases">
        <authorList>
            <person name="Kimball J.A."/>
            <person name="Haas M.W."/>
            <person name="Macchietto M."/>
            <person name="Kono T."/>
            <person name="Duquette J."/>
            <person name="Shao M."/>
        </authorList>
    </citation>
    <scope>NUCLEOTIDE SEQUENCE</scope>
    <source>
        <tissue evidence="2">Fresh leaf tissue</tissue>
    </source>
</reference>
<evidence type="ECO:0000256" key="1">
    <source>
        <dbReference type="SAM" id="MobiDB-lite"/>
    </source>
</evidence>
<gene>
    <name evidence="2" type="ORF">GUJ93_ZPchr0002g23833</name>
</gene>
<sequence>MTPIVMAPGRKVVQPPRKEVALKNKSSAHRPRQDLTGDGLALHDDIINMTTKGDSIPRPDDDNHMDTEAQ</sequence>
<proteinExistence type="predicted"/>
<dbReference type="AlphaFoldDB" id="A0A8J5SSX4"/>
<comment type="caution">
    <text evidence="2">The sequence shown here is derived from an EMBL/GenBank/DDBJ whole genome shotgun (WGS) entry which is preliminary data.</text>
</comment>
<protein>
    <submittedName>
        <fullName evidence="2">Uncharacterized protein</fullName>
    </submittedName>
</protein>
<reference evidence="2" key="1">
    <citation type="journal article" date="2021" name="bioRxiv">
        <title>Whole Genome Assembly and Annotation of Northern Wild Rice, Zizania palustris L., Supports a Whole Genome Duplication in the Zizania Genus.</title>
        <authorList>
            <person name="Haas M."/>
            <person name="Kono T."/>
            <person name="Macchietto M."/>
            <person name="Millas R."/>
            <person name="McGilp L."/>
            <person name="Shao M."/>
            <person name="Duquette J."/>
            <person name="Hirsch C.N."/>
            <person name="Kimball J."/>
        </authorList>
    </citation>
    <scope>NUCLEOTIDE SEQUENCE</scope>
    <source>
        <tissue evidence="2">Fresh leaf tissue</tissue>
    </source>
</reference>
<evidence type="ECO:0000313" key="3">
    <source>
        <dbReference type="Proteomes" id="UP000729402"/>
    </source>
</evidence>
<keyword evidence="3" id="KW-1185">Reference proteome</keyword>
<feature type="compositionally biased region" description="Basic and acidic residues" evidence="1">
    <location>
        <begin position="55"/>
        <end position="70"/>
    </location>
</feature>
<feature type="compositionally biased region" description="Basic and acidic residues" evidence="1">
    <location>
        <begin position="31"/>
        <end position="46"/>
    </location>
</feature>
<dbReference type="Proteomes" id="UP000729402">
    <property type="component" value="Unassembled WGS sequence"/>
</dbReference>